<dbReference type="GO" id="GO:0008270">
    <property type="term" value="F:zinc ion binding"/>
    <property type="evidence" value="ECO:0007669"/>
    <property type="project" value="InterPro"/>
</dbReference>
<keyword evidence="3" id="KW-1185">Reference proteome</keyword>
<dbReference type="CDD" id="cd00067">
    <property type="entry name" value="GAL4"/>
    <property type="match status" value="1"/>
</dbReference>
<feature type="domain" description="Zn(2)-C6 fungal-type" evidence="1">
    <location>
        <begin position="42"/>
        <end position="68"/>
    </location>
</feature>
<dbReference type="GO" id="GO:0000981">
    <property type="term" value="F:DNA-binding transcription factor activity, RNA polymerase II-specific"/>
    <property type="evidence" value="ECO:0007669"/>
    <property type="project" value="InterPro"/>
</dbReference>
<comment type="caution">
    <text evidence="2">The sequence shown here is derived from an EMBL/GenBank/DDBJ whole genome shotgun (WGS) entry which is preliminary data.</text>
</comment>
<dbReference type="Gene3D" id="4.10.240.10">
    <property type="entry name" value="Zn(2)-C6 fungal-type DNA-binding domain"/>
    <property type="match status" value="1"/>
</dbReference>
<sequence>MHVSPWPAHTAAAGECEYPAVETIVPCSFGRGLMRVGFFTSRSKIKCLGGSPCGNCQRVGHDAICEYAPIPVEINRAERHKKAISKASKRPPLAITTMAPNPTPPTSCTPFLVFTYPPDLLGFYDHSVGFAGQPVDHIHFGQLPSSPPTSAWPDVICGPWATPPPTSPVQSPTIWGSPQWPWSWDPSAMPVGSQIPEPQCVGLGLGIEPTWYPQGEVFPDTVVAPQGPPTPLTDDGRSMGHTACVPWSQMA</sequence>
<evidence type="ECO:0000313" key="2">
    <source>
        <dbReference type="EMBL" id="RSH90843.1"/>
    </source>
</evidence>
<protein>
    <recommendedName>
        <fullName evidence="1">Zn(2)-C6 fungal-type domain-containing protein</fullName>
    </recommendedName>
</protein>
<gene>
    <name evidence="2" type="ORF">EHS25_010018</name>
</gene>
<evidence type="ECO:0000259" key="1">
    <source>
        <dbReference type="Pfam" id="PF00172"/>
    </source>
</evidence>
<dbReference type="EMBL" id="RSCD01000009">
    <property type="protein sequence ID" value="RSH90843.1"/>
    <property type="molecule type" value="Genomic_DNA"/>
</dbReference>
<dbReference type="InterPro" id="IPR036864">
    <property type="entry name" value="Zn2-C6_fun-type_DNA-bd_sf"/>
</dbReference>
<organism evidence="2 3">
    <name type="scientific">Saitozyma podzolica</name>
    <dbReference type="NCBI Taxonomy" id="1890683"/>
    <lineage>
        <taxon>Eukaryota</taxon>
        <taxon>Fungi</taxon>
        <taxon>Dikarya</taxon>
        <taxon>Basidiomycota</taxon>
        <taxon>Agaricomycotina</taxon>
        <taxon>Tremellomycetes</taxon>
        <taxon>Tremellales</taxon>
        <taxon>Trimorphomycetaceae</taxon>
        <taxon>Saitozyma</taxon>
    </lineage>
</organism>
<dbReference type="InterPro" id="IPR001138">
    <property type="entry name" value="Zn2Cys6_DnaBD"/>
</dbReference>
<dbReference type="OrthoDB" id="10462230at2759"/>
<reference evidence="2 3" key="1">
    <citation type="submission" date="2018-11" db="EMBL/GenBank/DDBJ databases">
        <title>Genome sequence of Saitozyma podzolica DSM 27192.</title>
        <authorList>
            <person name="Aliyu H."/>
            <person name="Gorte O."/>
            <person name="Ochsenreither K."/>
        </authorList>
    </citation>
    <scope>NUCLEOTIDE SEQUENCE [LARGE SCALE GENOMIC DNA]</scope>
    <source>
        <strain evidence="2 3">DSM 27192</strain>
    </source>
</reference>
<dbReference type="Proteomes" id="UP000279259">
    <property type="component" value="Unassembled WGS sequence"/>
</dbReference>
<name>A0A427YIE7_9TREE</name>
<accession>A0A427YIE7</accession>
<evidence type="ECO:0000313" key="3">
    <source>
        <dbReference type="Proteomes" id="UP000279259"/>
    </source>
</evidence>
<proteinExistence type="predicted"/>
<dbReference type="AlphaFoldDB" id="A0A427YIE7"/>
<dbReference type="Pfam" id="PF00172">
    <property type="entry name" value="Zn_clus"/>
    <property type="match status" value="1"/>
</dbReference>